<proteinExistence type="predicted"/>
<dbReference type="SUPFAM" id="SSF56219">
    <property type="entry name" value="DNase I-like"/>
    <property type="match status" value="1"/>
</dbReference>
<evidence type="ECO:0000259" key="1">
    <source>
        <dbReference type="Pfam" id="PF03372"/>
    </source>
</evidence>
<accession>A0A0L7L1R5</accession>
<dbReference type="EMBL" id="JTDY01003504">
    <property type="protein sequence ID" value="KOB69448.1"/>
    <property type="molecule type" value="Genomic_DNA"/>
</dbReference>
<gene>
    <name evidence="2" type="ORF">OBRU01_16812</name>
</gene>
<dbReference type="PANTHER" id="PTHR47510">
    <property type="entry name" value="REVERSE TRANSCRIPTASE DOMAIN-CONTAINING PROTEIN"/>
    <property type="match status" value="1"/>
</dbReference>
<evidence type="ECO:0000313" key="3">
    <source>
        <dbReference type="Proteomes" id="UP000037510"/>
    </source>
</evidence>
<dbReference type="Pfam" id="PF03372">
    <property type="entry name" value="Exo_endo_phos"/>
    <property type="match status" value="1"/>
</dbReference>
<evidence type="ECO:0000313" key="2">
    <source>
        <dbReference type="EMBL" id="KOB69448.1"/>
    </source>
</evidence>
<dbReference type="InterPro" id="IPR036691">
    <property type="entry name" value="Endo/exonu/phosph_ase_sf"/>
</dbReference>
<protein>
    <submittedName>
        <fullName evidence="2">Putative tick transposon</fullName>
    </submittedName>
</protein>
<dbReference type="Gene3D" id="3.60.10.10">
    <property type="entry name" value="Endonuclease/exonuclease/phosphatase"/>
    <property type="match status" value="1"/>
</dbReference>
<dbReference type="AlphaFoldDB" id="A0A0L7L1R5"/>
<organism evidence="2 3">
    <name type="scientific">Operophtera brumata</name>
    <name type="common">Winter moth</name>
    <name type="synonym">Phalaena brumata</name>
    <dbReference type="NCBI Taxonomy" id="104452"/>
    <lineage>
        <taxon>Eukaryota</taxon>
        <taxon>Metazoa</taxon>
        <taxon>Ecdysozoa</taxon>
        <taxon>Arthropoda</taxon>
        <taxon>Hexapoda</taxon>
        <taxon>Insecta</taxon>
        <taxon>Pterygota</taxon>
        <taxon>Neoptera</taxon>
        <taxon>Endopterygota</taxon>
        <taxon>Lepidoptera</taxon>
        <taxon>Glossata</taxon>
        <taxon>Ditrysia</taxon>
        <taxon>Geometroidea</taxon>
        <taxon>Geometridae</taxon>
        <taxon>Larentiinae</taxon>
        <taxon>Operophtera</taxon>
    </lineage>
</organism>
<feature type="non-terminal residue" evidence="2">
    <location>
        <position position="496"/>
    </location>
</feature>
<sequence>HSDKNDNNTDWRFVSTRNQRKQRKIIEGAGADNSDLKTVEKLQFIQAWSFRPETTAENISKHLNKIHTSNDYTVQKREIKTTRHAAFCGLLAFGSGNGFSCGPAHSGATPQLLKPVRANRGSQSTLTICHQNIASLDLKTQRLEVLLQSELECDIIAITEHWLREDNLKCVNIDGFSLVSSFCRTRISRGGSCLYVKNGIKAIDCIELKELAEERFCELSAIDLIDYNVIVMCLYRTNLIAHSVFLVYLERLLERASDSGRNVLLLGDFNIDWLIQSAERKQLSDLLSVNNFSNEVDFPTRVKGTSSTCLDHVYSNLGPGTVVATPVDTRISDHRGVRAVAAVTPRAAAPRTCLVRDYSEVSHINFCTAISSIDWCEVQTKYSDSLNGLATSVINTLTNKIQICFPLKRKNIRHNTWVNDEIKNLKSFLFEIFSMSEIFPDNSHLQDLINVISDKYDVMTNRYKSNHYTNIISKNPNTQKAMWRVVNSERGKSTVS</sequence>
<reference evidence="2 3" key="1">
    <citation type="journal article" date="2015" name="Genome Biol. Evol.">
        <title>The genome of winter moth (Operophtera brumata) provides a genomic perspective on sexual dimorphism and phenology.</title>
        <authorList>
            <person name="Derks M.F."/>
            <person name="Smit S."/>
            <person name="Salis L."/>
            <person name="Schijlen E."/>
            <person name="Bossers A."/>
            <person name="Mateman C."/>
            <person name="Pijl A.S."/>
            <person name="de Ridder D."/>
            <person name="Groenen M.A."/>
            <person name="Visser M.E."/>
            <person name="Megens H.J."/>
        </authorList>
    </citation>
    <scope>NUCLEOTIDE SEQUENCE [LARGE SCALE GENOMIC DNA]</scope>
    <source>
        <strain evidence="2">WM2013NL</strain>
        <tissue evidence="2">Head and thorax</tissue>
    </source>
</reference>
<feature type="non-terminal residue" evidence="2">
    <location>
        <position position="1"/>
    </location>
</feature>
<dbReference type="Proteomes" id="UP000037510">
    <property type="component" value="Unassembled WGS sequence"/>
</dbReference>
<feature type="domain" description="Endonuclease/exonuclease/phosphatase" evidence="1">
    <location>
        <begin position="140"/>
        <end position="334"/>
    </location>
</feature>
<comment type="caution">
    <text evidence="2">The sequence shown here is derived from an EMBL/GenBank/DDBJ whole genome shotgun (WGS) entry which is preliminary data.</text>
</comment>
<dbReference type="GO" id="GO:0003824">
    <property type="term" value="F:catalytic activity"/>
    <property type="evidence" value="ECO:0007669"/>
    <property type="project" value="InterPro"/>
</dbReference>
<dbReference type="PANTHER" id="PTHR47510:SF3">
    <property type="entry name" value="ENDO_EXONUCLEASE_PHOSPHATASE DOMAIN-CONTAINING PROTEIN"/>
    <property type="match status" value="1"/>
</dbReference>
<dbReference type="InterPro" id="IPR005135">
    <property type="entry name" value="Endo/exonuclease/phosphatase"/>
</dbReference>
<keyword evidence="3" id="KW-1185">Reference proteome</keyword>
<name>A0A0L7L1R5_OPEBR</name>